<evidence type="ECO:0000256" key="2">
    <source>
        <dbReference type="ARBA" id="ARBA00023239"/>
    </source>
</evidence>
<sequence length="234" mass="25047">MNAAIETAKEKVTELGKKMLTAGLVAGTWGNISALVREAGVVVITPSGMDYTRLQAADMVVLDLNGRVIDGHRRPSSEAPLHLAIYRAREDVAGIVHTHSEVASAFAVVRQPIQPVVEDAAMLVGGAVEVALYALPGTDELAQNVVAALGQRYAVLMANHGLVGVGRSVEEAFTVCQVVEKCARIYAWSKTIGQPVVIPEQDVLLLGRAYRNAYGQPSEQRVPFRGSVGEMNFE</sequence>
<dbReference type="Gene3D" id="3.40.225.10">
    <property type="entry name" value="Class II aldolase/adducin N-terminal domain"/>
    <property type="match status" value="1"/>
</dbReference>
<keyword evidence="1" id="KW-0479">Metal-binding</keyword>
<dbReference type="GO" id="GO:0016832">
    <property type="term" value="F:aldehyde-lyase activity"/>
    <property type="evidence" value="ECO:0007669"/>
    <property type="project" value="TreeGrafter"/>
</dbReference>
<dbReference type="SUPFAM" id="SSF53639">
    <property type="entry name" value="AraD/HMP-PK domain-like"/>
    <property type="match status" value="1"/>
</dbReference>
<dbReference type="AlphaFoldDB" id="A0A1M5AN47"/>
<reference evidence="5" key="1">
    <citation type="submission" date="2016-11" db="EMBL/GenBank/DDBJ databases">
        <authorList>
            <person name="Varghese N."/>
            <person name="Submissions S."/>
        </authorList>
    </citation>
    <scope>NUCLEOTIDE SEQUENCE [LARGE SCALE GENOMIC DNA]</scope>
    <source>
        <strain evidence="5">DSM 12395</strain>
    </source>
</reference>
<dbReference type="EMBL" id="FQUY01000018">
    <property type="protein sequence ID" value="SHF31595.1"/>
    <property type="molecule type" value="Genomic_DNA"/>
</dbReference>
<dbReference type="Proteomes" id="UP000184148">
    <property type="component" value="Unassembled WGS sequence"/>
</dbReference>
<dbReference type="GO" id="GO:0005829">
    <property type="term" value="C:cytosol"/>
    <property type="evidence" value="ECO:0007669"/>
    <property type="project" value="TreeGrafter"/>
</dbReference>
<evidence type="ECO:0000259" key="3">
    <source>
        <dbReference type="SMART" id="SM01007"/>
    </source>
</evidence>
<dbReference type="OrthoDB" id="9786287at2"/>
<dbReference type="STRING" id="1121429.SAMN02745133_02333"/>
<keyword evidence="2" id="KW-0456">Lyase</keyword>
<accession>A0A1M5AN47</accession>
<name>A0A1M5AN47_9FIRM</name>
<evidence type="ECO:0000256" key="1">
    <source>
        <dbReference type="ARBA" id="ARBA00022723"/>
    </source>
</evidence>
<dbReference type="InterPro" id="IPR036409">
    <property type="entry name" value="Aldolase_II/adducin_N_sf"/>
</dbReference>
<dbReference type="InterPro" id="IPR001303">
    <property type="entry name" value="Aldolase_II/adducin_N"/>
</dbReference>
<dbReference type="GO" id="GO:0046872">
    <property type="term" value="F:metal ion binding"/>
    <property type="evidence" value="ECO:0007669"/>
    <property type="project" value="UniProtKB-KW"/>
</dbReference>
<evidence type="ECO:0000313" key="4">
    <source>
        <dbReference type="EMBL" id="SHF31595.1"/>
    </source>
</evidence>
<gene>
    <name evidence="4" type="ORF">SAMN02745133_02333</name>
</gene>
<feature type="domain" description="Class II aldolase/adducin N-terminal" evidence="3">
    <location>
        <begin position="10"/>
        <end position="187"/>
    </location>
</feature>
<keyword evidence="5" id="KW-1185">Reference proteome</keyword>
<organism evidence="4 5">
    <name type="scientific">Desulforamulus putei DSM 12395</name>
    <dbReference type="NCBI Taxonomy" id="1121429"/>
    <lineage>
        <taxon>Bacteria</taxon>
        <taxon>Bacillati</taxon>
        <taxon>Bacillota</taxon>
        <taxon>Clostridia</taxon>
        <taxon>Eubacteriales</taxon>
        <taxon>Peptococcaceae</taxon>
        <taxon>Desulforamulus</taxon>
    </lineage>
</organism>
<dbReference type="SMART" id="SM01007">
    <property type="entry name" value="Aldolase_II"/>
    <property type="match status" value="1"/>
</dbReference>
<protein>
    <submittedName>
        <fullName evidence="4">L-fuculose-phosphate aldolase</fullName>
    </submittedName>
</protein>
<dbReference type="Pfam" id="PF00596">
    <property type="entry name" value="Aldolase_II"/>
    <property type="match status" value="1"/>
</dbReference>
<dbReference type="InterPro" id="IPR050197">
    <property type="entry name" value="Aldolase_class_II_sugar_metab"/>
</dbReference>
<evidence type="ECO:0000313" key="5">
    <source>
        <dbReference type="Proteomes" id="UP000184148"/>
    </source>
</evidence>
<dbReference type="RefSeq" id="WP_073239565.1">
    <property type="nucleotide sequence ID" value="NZ_FQUY01000018.1"/>
</dbReference>
<dbReference type="GO" id="GO:0019323">
    <property type="term" value="P:pentose catabolic process"/>
    <property type="evidence" value="ECO:0007669"/>
    <property type="project" value="TreeGrafter"/>
</dbReference>
<dbReference type="PANTHER" id="PTHR22789:SF0">
    <property type="entry name" value="3-OXO-TETRONATE 4-PHOSPHATE DECARBOXYLASE-RELATED"/>
    <property type="match status" value="1"/>
</dbReference>
<proteinExistence type="predicted"/>
<dbReference type="PANTHER" id="PTHR22789">
    <property type="entry name" value="FUCULOSE PHOSPHATE ALDOLASE"/>
    <property type="match status" value="1"/>
</dbReference>